<reference evidence="1" key="1">
    <citation type="submission" date="2020-08" db="EMBL/GenBank/DDBJ databases">
        <title>Multicomponent nature underlies the extraordinary mechanical properties of spider dragline silk.</title>
        <authorList>
            <person name="Kono N."/>
            <person name="Nakamura H."/>
            <person name="Mori M."/>
            <person name="Yoshida Y."/>
            <person name="Ohtoshi R."/>
            <person name="Malay A.D."/>
            <person name="Moran D.A.P."/>
            <person name="Tomita M."/>
            <person name="Numata K."/>
            <person name="Arakawa K."/>
        </authorList>
    </citation>
    <scope>NUCLEOTIDE SEQUENCE</scope>
</reference>
<keyword evidence="2" id="KW-1185">Reference proteome</keyword>
<accession>A0A8X6PPE9</accession>
<name>A0A8X6PPE9_NEPPI</name>
<sequence length="73" mass="8535">MLIIEEAINEGPRKLEPQSRYKDDIWADTLSLSFYPTLLEGLEIGRSYVMMRTQEHLPRSSNFHVTLDPYSFS</sequence>
<dbReference type="AlphaFoldDB" id="A0A8X6PPE9"/>
<organism evidence="1 2">
    <name type="scientific">Nephila pilipes</name>
    <name type="common">Giant wood spider</name>
    <name type="synonym">Nephila maculata</name>
    <dbReference type="NCBI Taxonomy" id="299642"/>
    <lineage>
        <taxon>Eukaryota</taxon>
        <taxon>Metazoa</taxon>
        <taxon>Ecdysozoa</taxon>
        <taxon>Arthropoda</taxon>
        <taxon>Chelicerata</taxon>
        <taxon>Arachnida</taxon>
        <taxon>Araneae</taxon>
        <taxon>Araneomorphae</taxon>
        <taxon>Entelegynae</taxon>
        <taxon>Araneoidea</taxon>
        <taxon>Nephilidae</taxon>
        <taxon>Nephila</taxon>
    </lineage>
</organism>
<evidence type="ECO:0000313" key="2">
    <source>
        <dbReference type="Proteomes" id="UP000887013"/>
    </source>
</evidence>
<dbReference type="EMBL" id="BMAW01118198">
    <property type="protein sequence ID" value="GFT78509.1"/>
    <property type="molecule type" value="Genomic_DNA"/>
</dbReference>
<proteinExistence type="predicted"/>
<dbReference type="Proteomes" id="UP000887013">
    <property type="component" value="Unassembled WGS sequence"/>
</dbReference>
<gene>
    <name evidence="1" type="ORF">NPIL_93501</name>
</gene>
<comment type="caution">
    <text evidence="1">The sequence shown here is derived from an EMBL/GenBank/DDBJ whole genome shotgun (WGS) entry which is preliminary data.</text>
</comment>
<evidence type="ECO:0000313" key="1">
    <source>
        <dbReference type="EMBL" id="GFT78509.1"/>
    </source>
</evidence>
<protein>
    <submittedName>
        <fullName evidence="1">Uncharacterized protein</fullName>
    </submittedName>
</protein>